<reference evidence="8 9" key="1">
    <citation type="submission" date="2016-08" db="EMBL/GenBank/DDBJ databases">
        <title>Draft genome sequence of allopolyploid Zygosaccharomyces rouxii.</title>
        <authorList>
            <person name="Watanabe J."/>
            <person name="Uehara K."/>
            <person name="Mogi Y."/>
            <person name="Tsukioka Y."/>
        </authorList>
    </citation>
    <scope>NUCLEOTIDE SEQUENCE [LARGE SCALE GENOMIC DNA]</scope>
    <source>
        <strain evidence="8 9">NBRC 110957</strain>
    </source>
</reference>
<gene>
    <name evidence="8" type="ORF">ZYGR_0I00870</name>
</gene>
<dbReference type="GO" id="GO:0006612">
    <property type="term" value="P:protein targeting to membrane"/>
    <property type="evidence" value="ECO:0007669"/>
    <property type="project" value="TreeGrafter"/>
</dbReference>
<dbReference type="EMBL" id="BDGX01000009">
    <property type="protein sequence ID" value="GAV47791.1"/>
    <property type="molecule type" value="Genomic_DNA"/>
</dbReference>
<dbReference type="GO" id="GO:0005789">
    <property type="term" value="C:endoplasmic reticulum membrane"/>
    <property type="evidence" value="ECO:0007669"/>
    <property type="project" value="UniProtKB-SubCell"/>
</dbReference>
<evidence type="ECO:0000313" key="8">
    <source>
        <dbReference type="EMBL" id="GAV47791.1"/>
    </source>
</evidence>
<proteinExistence type="inferred from homology"/>
<dbReference type="Proteomes" id="UP000187013">
    <property type="component" value="Unassembled WGS sequence"/>
</dbReference>
<accession>A0A1Q2ZWF5</accession>
<sequence length="258" mass="29447">MEVLADKVNSVGTVISGSGSRSGTEVPEQALQERAPIFFNYHEFGERYYADVDARNQLREHDEDHGICMTHFPNVYVARGSPEFETTRIVRVPRRFEVTLDCPYFSTAMPGMEPGAITGEPVFQPFGIFDEDGQLFGYSSASPLARVLSVEKFQEIVITINSYLQNAFYTYSWFNLIDLLLEALSLGLWHPVSKYLWRHPLVHLEDYVQQVNQEQEFKEKGVKIISPRRSGSLSVCFSACYNIDDFFSFLCTNNTFNS</sequence>
<evidence type="ECO:0000313" key="9">
    <source>
        <dbReference type="Proteomes" id="UP000187013"/>
    </source>
</evidence>
<dbReference type="InterPro" id="IPR051371">
    <property type="entry name" value="Ras_palmitoyltransferase"/>
</dbReference>
<comment type="subcellular location">
    <subcellularLocation>
        <location evidence="1">Endoplasmic reticulum membrane</location>
        <topology evidence="1">Peripheral membrane protein</topology>
    </subcellularLocation>
</comment>
<evidence type="ECO:0000256" key="2">
    <source>
        <dbReference type="ARBA" id="ARBA00007732"/>
    </source>
</evidence>
<comment type="similarity">
    <text evidence="2">Belongs to the ERF4 family.</text>
</comment>
<dbReference type="AlphaFoldDB" id="A0A1Q2ZWF5"/>
<dbReference type="OrthoDB" id="5377273at2759"/>
<dbReference type="Pfam" id="PF10256">
    <property type="entry name" value="Erf4"/>
    <property type="match status" value="1"/>
</dbReference>
<dbReference type="GO" id="GO:0031211">
    <property type="term" value="C:endoplasmic reticulum palmitoyltransferase complex"/>
    <property type="evidence" value="ECO:0007669"/>
    <property type="project" value="TreeGrafter"/>
</dbReference>
<evidence type="ECO:0000256" key="6">
    <source>
        <dbReference type="ARBA" id="ARBA00023136"/>
    </source>
</evidence>
<dbReference type="PANTHER" id="PTHR13254:SF0">
    <property type="entry name" value="GOLGIN SUBFAMILY A MEMBER 7_ERF4 DOMAIN-CONTAINING PROTEIN"/>
    <property type="match status" value="1"/>
</dbReference>
<keyword evidence="5" id="KW-0256">Endoplasmic reticulum</keyword>
<evidence type="ECO:0000259" key="7">
    <source>
        <dbReference type="Pfam" id="PF10256"/>
    </source>
</evidence>
<dbReference type="PANTHER" id="PTHR13254">
    <property type="entry name" value="GOLGI AUTOANTIGEN, GOLGIN SUBFAMILY A, 7"/>
    <property type="match status" value="1"/>
</dbReference>
<organism evidence="8 9">
    <name type="scientific">Zygosaccharomyces rouxii</name>
    <dbReference type="NCBI Taxonomy" id="4956"/>
    <lineage>
        <taxon>Eukaryota</taxon>
        <taxon>Fungi</taxon>
        <taxon>Dikarya</taxon>
        <taxon>Ascomycota</taxon>
        <taxon>Saccharomycotina</taxon>
        <taxon>Saccharomycetes</taxon>
        <taxon>Saccharomycetales</taxon>
        <taxon>Saccharomycetaceae</taxon>
        <taxon>Zygosaccharomyces</taxon>
    </lineage>
</organism>
<evidence type="ECO:0000256" key="4">
    <source>
        <dbReference type="ARBA" id="ARBA00018463"/>
    </source>
</evidence>
<comment type="subunit">
    <text evidence="3">Interacts with ERF2.</text>
</comment>
<evidence type="ECO:0000256" key="1">
    <source>
        <dbReference type="ARBA" id="ARBA00004406"/>
    </source>
</evidence>
<evidence type="ECO:0000256" key="3">
    <source>
        <dbReference type="ARBA" id="ARBA00011396"/>
    </source>
</evidence>
<protein>
    <recommendedName>
        <fullName evidence="4">Ras modification protein ERF4</fullName>
    </recommendedName>
</protein>
<feature type="domain" description="Golgin subfamily A member 7/ERF4" evidence="7">
    <location>
        <begin position="89"/>
        <end position="236"/>
    </location>
</feature>
<comment type="caution">
    <text evidence="8">The sequence shown here is derived from an EMBL/GenBank/DDBJ whole genome shotgun (WGS) entry which is preliminary data.</text>
</comment>
<keyword evidence="6" id="KW-0472">Membrane</keyword>
<evidence type="ECO:0000256" key="5">
    <source>
        <dbReference type="ARBA" id="ARBA00022824"/>
    </source>
</evidence>
<dbReference type="eggNOG" id="ENOG502S30T">
    <property type="taxonomic scope" value="Eukaryota"/>
</dbReference>
<name>A0A1Q2ZWF5_ZYGRO</name>
<dbReference type="InterPro" id="IPR019383">
    <property type="entry name" value="Golgin_A_7/ERF4"/>
</dbReference>